<dbReference type="InterPro" id="IPR051081">
    <property type="entry name" value="HTH_MetalResp_TranReg"/>
</dbReference>
<dbReference type="RefSeq" id="WP_131599286.1">
    <property type="nucleotide sequence ID" value="NZ_CBDBYK010000007.1"/>
</dbReference>
<dbReference type="PANTHER" id="PTHR33154:SF33">
    <property type="entry name" value="TRANSCRIPTIONAL REPRESSOR SDPR"/>
    <property type="match status" value="1"/>
</dbReference>
<dbReference type="InterPro" id="IPR036388">
    <property type="entry name" value="WH-like_DNA-bd_sf"/>
</dbReference>
<dbReference type="PROSITE" id="PS50987">
    <property type="entry name" value="HTH_ARSR_2"/>
    <property type="match status" value="1"/>
</dbReference>
<dbReference type="GO" id="GO:0003677">
    <property type="term" value="F:DNA binding"/>
    <property type="evidence" value="ECO:0007669"/>
    <property type="project" value="UniProtKB-KW"/>
</dbReference>
<comment type="caution">
    <text evidence="5">The sequence shown here is derived from an EMBL/GenBank/DDBJ whole genome shotgun (WGS) entry which is preliminary data.</text>
</comment>
<organism evidence="5 6">
    <name type="scientific">Mycoplasma marinum</name>
    <dbReference type="NCBI Taxonomy" id="1937190"/>
    <lineage>
        <taxon>Bacteria</taxon>
        <taxon>Bacillati</taxon>
        <taxon>Mycoplasmatota</taxon>
        <taxon>Mollicutes</taxon>
        <taxon>Mycoplasmataceae</taxon>
        <taxon>Mycoplasma</taxon>
    </lineage>
</organism>
<dbReference type="EMBL" id="PSZO01000015">
    <property type="protein sequence ID" value="TCG11005.1"/>
    <property type="molecule type" value="Genomic_DNA"/>
</dbReference>
<name>A0A4R0XQ55_9MOLU</name>
<dbReference type="InterPro" id="IPR011991">
    <property type="entry name" value="ArsR-like_HTH"/>
</dbReference>
<evidence type="ECO:0000256" key="2">
    <source>
        <dbReference type="ARBA" id="ARBA00023125"/>
    </source>
</evidence>
<evidence type="ECO:0000256" key="1">
    <source>
        <dbReference type="ARBA" id="ARBA00023015"/>
    </source>
</evidence>
<keyword evidence="1" id="KW-0805">Transcription regulation</keyword>
<dbReference type="PANTHER" id="PTHR33154">
    <property type="entry name" value="TRANSCRIPTIONAL REGULATOR, ARSR FAMILY"/>
    <property type="match status" value="1"/>
</dbReference>
<dbReference type="SUPFAM" id="SSF46785">
    <property type="entry name" value="Winged helix' DNA-binding domain"/>
    <property type="match status" value="1"/>
</dbReference>
<evidence type="ECO:0000259" key="4">
    <source>
        <dbReference type="PROSITE" id="PS50987"/>
    </source>
</evidence>
<dbReference type="InterPro" id="IPR036390">
    <property type="entry name" value="WH_DNA-bd_sf"/>
</dbReference>
<keyword evidence="6" id="KW-1185">Reference proteome</keyword>
<accession>A0A4R0XQ55</accession>
<evidence type="ECO:0000256" key="3">
    <source>
        <dbReference type="ARBA" id="ARBA00023163"/>
    </source>
</evidence>
<keyword evidence="3" id="KW-0804">Transcription</keyword>
<keyword evidence="2" id="KW-0238">DNA-binding</keyword>
<proteinExistence type="predicted"/>
<evidence type="ECO:0000313" key="5">
    <source>
        <dbReference type="EMBL" id="TCG11005.1"/>
    </source>
</evidence>
<dbReference type="InterPro" id="IPR001845">
    <property type="entry name" value="HTH_ArsR_DNA-bd_dom"/>
</dbReference>
<dbReference type="CDD" id="cd00090">
    <property type="entry name" value="HTH_ARSR"/>
    <property type="match status" value="1"/>
</dbReference>
<dbReference type="Gene3D" id="1.10.10.10">
    <property type="entry name" value="Winged helix-like DNA-binding domain superfamily/Winged helix DNA-binding domain"/>
    <property type="match status" value="1"/>
</dbReference>
<reference evidence="5 6" key="1">
    <citation type="submission" date="2018-02" db="EMBL/GenBank/DDBJ databases">
        <title>Mycoplasma marinum and Mycoplasma todarodis sp. nov., moderately halophilic and psychrotolerant mycoplasmas isolated from cephalopods.</title>
        <authorList>
            <person name="Viver T."/>
        </authorList>
    </citation>
    <scope>NUCLEOTIDE SEQUENCE [LARGE SCALE GENOMIC DNA]</scope>
    <source>
        <strain evidence="5 6">PE</strain>
    </source>
</reference>
<gene>
    <name evidence="5" type="ORF">C4B24_03205</name>
</gene>
<protein>
    <recommendedName>
        <fullName evidence="4">HTH arsR-type domain-containing protein</fullName>
    </recommendedName>
</protein>
<dbReference type="Proteomes" id="UP000294192">
    <property type="component" value="Unassembled WGS sequence"/>
</dbReference>
<feature type="domain" description="HTH arsR-type" evidence="4">
    <location>
        <begin position="1"/>
        <end position="94"/>
    </location>
</feature>
<dbReference type="OrthoDB" id="398785at2"/>
<dbReference type="GO" id="GO:0003700">
    <property type="term" value="F:DNA-binding transcription factor activity"/>
    <property type="evidence" value="ECO:0007669"/>
    <property type="project" value="InterPro"/>
</dbReference>
<dbReference type="SMART" id="SM00418">
    <property type="entry name" value="HTH_ARSR"/>
    <property type="match status" value="1"/>
</dbReference>
<sequence length="104" mass="12219">MKIENTMKILSSKLRLKLLAHFFTCCCNSHGVSSLVEKVGTTQANVSKHLNYMQEKKVILSRSEHKEKFYMINPKFKEENEVLLEFVLLREELEKYYCSCHSSK</sequence>
<dbReference type="AlphaFoldDB" id="A0A4R0XQ55"/>
<evidence type="ECO:0000313" key="6">
    <source>
        <dbReference type="Proteomes" id="UP000294192"/>
    </source>
</evidence>